<name>A0A2N3IBM1_9BACT</name>
<dbReference type="GO" id="GO:0007165">
    <property type="term" value="P:signal transduction"/>
    <property type="evidence" value="ECO:0007669"/>
    <property type="project" value="TreeGrafter"/>
</dbReference>
<dbReference type="GO" id="GO:0004175">
    <property type="term" value="F:endopeptidase activity"/>
    <property type="evidence" value="ECO:0007669"/>
    <property type="project" value="TreeGrafter"/>
</dbReference>
<dbReference type="Proteomes" id="UP000233618">
    <property type="component" value="Unassembled WGS sequence"/>
</dbReference>
<evidence type="ECO:0000313" key="2">
    <source>
        <dbReference type="EMBL" id="PKQ67707.1"/>
    </source>
</evidence>
<comment type="caution">
    <text evidence="2">The sequence shown here is derived from an EMBL/GenBank/DDBJ whole genome shotgun (WGS) entry which is preliminary data.</text>
</comment>
<keyword evidence="3" id="KW-1185">Reference proteome</keyword>
<protein>
    <recommendedName>
        <fullName evidence="1">Tail specific protease domain-containing protein</fullName>
    </recommendedName>
</protein>
<dbReference type="InterPro" id="IPR005151">
    <property type="entry name" value="Tail-specific_protease"/>
</dbReference>
<dbReference type="InterPro" id="IPR029045">
    <property type="entry name" value="ClpP/crotonase-like_dom_sf"/>
</dbReference>
<feature type="domain" description="Tail specific protease" evidence="1">
    <location>
        <begin position="158"/>
        <end position="387"/>
    </location>
</feature>
<accession>A0A2N3IBM1</accession>
<dbReference type="PANTHER" id="PTHR32060">
    <property type="entry name" value="TAIL-SPECIFIC PROTEASE"/>
    <property type="match status" value="1"/>
</dbReference>
<sequence>MIITKDSLLHTKELIKKYHPNPFNSISEAKFDSLIDEISKSFPTDFIPETEYIYQYRKAFDKITNGDPHFLILPQLRRYPEYKLKGKHIRVWPFKMLCINDTLIIDQSISPELQKGDQIISINERSAKEIVKYTYHHRFLDSPFTQAQNHFCFAPNYKIQFLRKGQKHKIKIPGVPLNKYNFKEKYYPETIYSDYETGYFGIKNFDNNKFMIKQLAKFITKVQSKGYTNIIIDVRDNPGGNGDRFDELISLFTDKDSIGYQSGSQVMVSKATLDYGFSEDSIGKVCNMPEANIIKSCPLDKSKYAGKMNYYVLVSEYTASMASTFANIMQYNKFATLVGEPLAHNALRYGEITTSAFNNSLLVISTVEIDEYSNQKNGIIMPDVFIPYRAEEYKNGGDPVLEKCLEYITPNKSLSYK</sequence>
<dbReference type="SMART" id="SM00245">
    <property type="entry name" value="TSPc"/>
    <property type="match status" value="1"/>
</dbReference>
<dbReference type="GO" id="GO:0006508">
    <property type="term" value="P:proteolysis"/>
    <property type="evidence" value="ECO:0007669"/>
    <property type="project" value="InterPro"/>
</dbReference>
<dbReference type="GO" id="GO:0030288">
    <property type="term" value="C:outer membrane-bounded periplasmic space"/>
    <property type="evidence" value="ECO:0007669"/>
    <property type="project" value="TreeGrafter"/>
</dbReference>
<dbReference type="GO" id="GO:0008236">
    <property type="term" value="F:serine-type peptidase activity"/>
    <property type="evidence" value="ECO:0007669"/>
    <property type="project" value="InterPro"/>
</dbReference>
<evidence type="ECO:0000313" key="3">
    <source>
        <dbReference type="Proteomes" id="UP000233618"/>
    </source>
</evidence>
<dbReference type="EMBL" id="MVDE01000007">
    <property type="protein sequence ID" value="PKQ67707.1"/>
    <property type="molecule type" value="Genomic_DNA"/>
</dbReference>
<dbReference type="SUPFAM" id="SSF52096">
    <property type="entry name" value="ClpP/crotonase"/>
    <property type="match status" value="1"/>
</dbReference>
<reference evidence="2 3" key="1">
    <citation type="journal article" date="2017" name="Front. Microbiol.">
        <title>Labilibaculum manganireducens gen. nov., sp. nov. and Labilibaculum filiforme sp. nov., Novel Bacteroidetes Isolated from Subsurface Sediments of the Baltic Sea.</title>
        <authorList>
            <person name="Vandieken V."/>
            <person name="Marshall I.P."/>
            <person name="Niemann H."/>
            <person name="Engelen B."/>
            <person name="Cypionka H."/>
        </authorList>
    </citation>
    <scope>NUCLEOTIDE SEQUENCE [LARGE SCALE GENOMIC DNA]</scope>
    <source>
        <strain evidence="2 3">59.10-2M</strain>
    </source>
</reference>
<organism evidence="2 3">
    <name type="scientific">Labilibaculum manganireducens</name>
    <dbReference type="NCBI Taxonomy" id="1940525"/>
    <lineage>
        <taxon>Bacteria</taxon>
        <taxon>Pseudomonadati</taxon>
        <taxon>Bacteroidota</taxon>
        <taxon>Bacteroidia</taxon>
        <taxon>Marinilabiliales</taxon>
        <taxon>Marinifilaceae</taxon>
        <taxon>Labilibaculum</taxon>
    </lineage>
</organism>
<proteinExistence type="predicted"/>
<dbReference type="RefSeq" id="WP_180327239.1">
    <property type="nucleotide sequence ID" value="NZ_MVDE01000007.1"/>
</dbReference>
<dbReference type="Gene3D" id="3.90.226.10">
    <property type="entry name" value="2-enoyl-CoA Hydratase, Chain A, domain 1"/>
    <property type="match status" value="1"/>
</dbReference>
<dbReference type="AlphaFoldDB" id="A0A2N3IBM1"/>
<dbReference type="PANTHER" id="PTHR32060:SF22">
    <property type="entry name" value="CARBOXYL-TERMINAL-PROCESSING PEPTIDASE 3, CHLOROPLASTIC"/>
    <property type="match status" value="1"/>
</dbReference>
<dbReference type="Pfam" id="PF03572">
    <property type="entry name" value="Peptidase_S41"/>
    <property type="match status" value="1"/>
</dbReference>
<gene>
    <name evidence="2" type="ORF">BZG01_06465</name>
</gene>
<evidence type="ECO:0000259" key="1">
    <source>
        <dbReference type="SMART" id="SM00245"/>
    </source>
</evidence>